<gene>
    <name evidence="1" type="ORF">Q73A0000_07635</name>
</gene>
<accession>A0A7M2Y9B0</accession>
<dbReference type="Proteomes" id="UP000594195">
    <property type="component" value="Chromosome"/>
</dbReference>
<sequence>MNKKSNNKQKIIIISDIWGKQNSDWISHYTSIVEKHFDVQLYDSCDLAEIDFFSEIENKHHQFINGGIEKAVASLLQKETDIVNILAFSIGGTITWKAALFGLKIQNLFAVSSTRLRYETQKLAGNIELFYGALDAYKPDENWFHLMELVENIYENEEHAFYRKKEIAEKVCEMIIRKVNQN</sequence>
<keyword evidence="2" id="KW-1185">Reference proteome</keyword>
<evidence type="ECO:0000313" key="1">
    <source>
        <dbReference type="EMBL" id="QOW10245.1"/>
    </source>
</evidence>
<dbReference type="AlphaFoldDB" id="A0A7M2Y9B0"/>
<evidence type="ECO:0000313" key="2">
    <source>
        <dbReference type="Proteomes" id="UP000594195"/>
    </source>
</evidence>
<reference evidence="1 2" key="1">
    <citation type="submission" date="2019-05" db="EMBL/GenBank/DDBJ databases">
        <title>Chryseobacterium sp. isolated from King George Island, maritime Antarctica.</title>
        <authorList>
            <person name="Peng X."/>
        </authorList>
    </citation>
    <scope>NUCLEOTIDE SEQUENCE [LARGE SCALE GENOMIC DNA]</scope>
    <source>
        <strain evidence="1 2">7-3A</strain>
    </source>
</reference>
<keyword evidence="1" id="KW-0378">Hydrolase</keyword>
<dbReference type="RefSeq" id="WP_193813476.1">
    <property type="nucleotide sequence ID" value="NZ_CP040442.1"/>
</dbReference>
<dbReference type="GO" id="GO:0016787">
    <property type="term" value="F:hydrolase activity"/>
    <property type="evidence" value="ECO:0007669"/>
    <property type="project" value="UniProtKB-KW"/>
</dbReference>
<dbReference type="EMBL" id="CP040442">
    <property type="protein sequence ID" value="QOW10245.1"/>
    <property type="molecule type" value="Genomic_DNA"/>
</dbReference>
<name>A0A7M2Y9B0_9FLAO</name>
<protein>
    <submittedName>
        <fullName evidence="1">Alpha/beta hydrolase</fullName>
    </submittedName>
</protein>
<proteinExistence type="predicted"/>
<organism evidence="1 2">
    <name type="scientific">Kaistella flava</name>
    <name type="common">ex Peng et al. 2021</name>
    <dbReference type="NCBI Taxonomy" id="2038776"/>
    <lineage>
        <taxon>Bacteria</taxon>
        <taxon>Pseudomonadati</taxon>
        <taxon>Bacteroidota</taxon>
        <taxon>Flavobacteriia</taxon>
        <taxon>Flavobacteriales</taxon>
        <taxon>Weeksellaceae</taxon>
        <taxon>Chryseobacterium group</taxon>
        <taxon>Kaistella</taxon>
    </lineage>
</organism>
<dbReference type="KEGG" id="kfa:Q73A0000_07635"/>